<reference evidence="2 3" key="2">
    <citation type="submission" date="2018-03" db="EMBL/GenBank/DDBJ databases">
        <title>The ancient ancestry and fast evolution of plastids.</title>
        <authorList>
            <person name="Moore K.R."/>
            <person name="Magnabosco C."/>
            <person name="Momper L."/>
            <person name="Gold D.A."/>
            <person name="Bosak T."/>
            <person name="Fournier G.P."/>
        </authorList>
    </citation>
    <scope>NUCLEOTIDE SEQUENCE [LARGE SCALE GENOMIC DNA]</scope>
    <source>
        <strain evidence="2 3">ULC18</strain>
    </source>
</reference>
<dbReference type="AlphaFoldDB" id="A0A2T1E2P7"/>
<dbReference type="OrthoDB" id="9804333at2"/>
<evidence type="ECO:0000313" key="2">
    <source>
        <dbReference type="EMBL" id="PSB27018.1"/>
    </source>
</evidence>
<protein>
    <submittedName>
        <fullName evidence="2">PHP domain-containing protein</fullName>
    </submittedName>
</protein>
<dbReference type="InterPro" id="IPR016195">
    <property type="entry name" value="Pol/histidinol_Pase-like"/>
</dbReference>
<dbReference type="InterPro" id="IPR004013">
    <property type="entry name" value="PHP_dom"/>
</dbReference>
<organism evidence="2 3">
    <name type="scientific">Stenomitos frigidus ULC18</name>
    <dbReference type="NCBI Taxonomy" id="2107698"/>
    <lineage>
        <taxon>Bacteria</taxon>
        <taxon>Bacillati</taxon>
        <taxon>Cyanobacteriota</taxon>
        <taxon>Cyanophyceae</taxon>
        <taxon>Leptolyngbyales</taxon>
        <taxon>Leptolyngbyaceae</taxon>
        <taxon>Stenomitos</taxon>
    </lineage>
</organism>
<gene>
    <name evidence="2" type="ORF">C7B82_17850</name>
</gene>
<evidence type="ECO:0000259" key="1">
    <source>
        <dbReference type="SMART" id="SM00481"/>
    </source>
</evidence>
<dbReference type="Pfam" id="PF02811">
    <property type="entry name" value="PHP"/>
    <property type="match status" value="1"/>
</dbReference>
<dbReference type="CDD" id="cd07438">
    <property type="entry name" value="PHP_HisPPase_AMP"/>
    <property type="match status" value="1"/>
</dbReference>
<dbReference type="Proteomes" id="UP000239576">
    <property type="component" value="Unassembled WGS sequence"/>
</dbReference>
<dbReference type="SMART" id="SM00481">
    <property type="entry name" value="POLIIIAc"/>
    <property type="match status" value="1"/>
</dbReference>
<keyword evidence="3" id="KW-1185">Reference proteome</keyword>
<accession>A0A2T1E2P7</accession>
<dbReference type="PANTHER" id="PTHR42924">
    <property type="entry name" value="EXONUCLEASE"/>
    <property type="match status" value="1"/>
</dbReference>
<comment type="caution">
    <text evidence="2">The sequence shown here is derived from an EMBL/GenBank/DDBJ whole genome shotgun (WGS) entry which is preliminary data.</text>
</comment>
<feature type="domain" description="Polymerase/histidinol phosphatase N-terminal" evidence="1">
    <location>
        <begin position="38"/>
        <end position="110"/>
    </location>
</feature>
<proteinExistence type="predicted"/>
<name>A0A2T1E2P7_9CYAN</name>
<dbReference type="SUPFAM" id="SSF89550">
    <property type="entry name" value="PHP domain-like"/>
    <property type="match status" value="1"/>
</dbReference>
<dbReference type="GO" id="GO:0035312">
    <property type="term" value="F:5'-3' DNA exonuclease activity"/>
    <property type="evidence" value="ECO:0007669"/>
    <property type="project" value="TreeGrafter"/>
</dbReference>
<sequence>MAVELAPASNPLIPAARDVTALRHVFEQVHAGSCPTSFNFHMHTVNSDGQLRPEALMQQAIAIGLQGFAITDHHSVNGYRIAQRWLDEQHLEQDRFLPHLWVGVEVTSRLLDTEVHILGYAFDPESPAMQRYLQRHAPQGEDAKAERVISAIHQAGGLAVLAHPVRYKRSPEDLIPQAAQFGIDGVEAYYAYNNPNPWQTSPEQTGRVQRLSAAFNLLNTCGTDTHGLSLLQRL</sequence>
<dbReference type="RefSeq" id="WP_106257637.1">
    <property type="nucleotide sequence ID" value="NZ_CAWNSW010000133.1"/>
</dbReference>
<reference evidence="3" key="1">
    <citation type="submission" date="2018-02" db="EMBL/GenBank/DDBJ databases">
        <authorList>
            <person name="Moore K."/>
            <person name="Momper L."/>
        </authorList>
    </citation>
    <scope>NUCLEOTIDE SEQUENCE [LARGE SCALE GENOMIC DNA]</scope>
    <source>
        <strain evidence="3">ULC18</strain>
    </source>
</reference>
<dbReference type="InterPro" id="IPR003141">
    <property type="entry name" value="Pol/His_phosphatase_N"/>
</dbReference>
<dbReference type="Gene3D" id="3.20.20.140">
    <property type="entry name" value="Metal-dependent hydrolases"/>
    <property type="match status" value="1"/>
</dbReference>
<dbReference type="PANTHER" id="PTHR42924:SF3">
    <property type="entry name" value="POLYMERASE_HISTIDINOL PHOSPHATASE N-TERMINAL DOMAIN-CONTAINING PROTEIN"/>
    <property type="match status" value="1"/>
</dbReference>
<dbReference type="EMBL" id="PVWK01000098">
    <property type="protein sequence ID" value="PSB27018.1"/>
    <property type="molecule type" value="Genomic_DNA"/>
</dbReference>
<evidence type="ECO:0000313" key="3">
    <source>
        <dbReference type="Proteomes" id="UP000239576"/>
    </source>
</evidence>
<dbReference type="GO" id="GO:0004534">
    <property type="term" value="F:5'-3' RNA exonuclease activity"/>
    <property type="evidence" value="ECO:0007669"/>
    <property type="project" value="TreeGrafter"/>
</dbReference>
<dbReference type="InterPro" id="IPR052018">
    <property type="entry name" value="PHP_domain"/>
</dbReference>